<name>A0A7H0HGB7_9BURK</name>
<keyword evidence="1" id="KW-0812">Transmembrane</keyword>
<proteinExistence type="predicted"/>
<feature type="transmembrane region" description="Helical" evidence="1">
    <location>
        <begin position="140"/>
        <end position="165"/>
    </location>
</feature>
<dbReference type="RefSeq" id="WP_187736566.1">
    <property type="nucleotide sequence ID" value="NZ_CP060790.1"/>
</dbReference>
<feature type="transmembrane region" description="Helical" evidence="1">
    <location>
        <begin position="211"/>
        <end position="231"/>
    </location>
</feature>
<dbReference type="AlphaFoldDB" id="A0A7H0HGB7"/>
<dbReference type="EMBL" id="CP060790">
    <property type="protein sequence ID" value="QNP59583.1"/>
    <property type="molecule type" value="Genomic_DNA"/>
</dbReference>
<feature type="chain" id="PRO_5028990669" evidence="2">
    <location>
        <begin position="33"/>
        <end position="243"/>
    </location>
</feature>
<dbReference type="KEGG" id="amon:H9L24_00720"/>
<evidence type="ECO:0000313" key="5">
    <source>
        <dbReference type="Proteomes" id="UP000516057"/>
    </source>
</evidence>
<evidence type="ECO:0000259" key="3">
    <source>
        <dbReference type="Pfam" id="PF13386"/>
    </source>
</evidence>
<feature type="domain" description="Urease accessory protein UreH-like transmembrane" evidence="3">
    <location>
        <begin position="8"/>
        <end position="226"/>
    </location>
</feature>
<gene>
    <name evidence="4" type="ORF">H9L24_00720</name>
</gene>
<evidence type="ECO:0000313" key="4">
    <source>
        <dbReference type="EMBL" id="QNP59583.1"/>
    </source>
</evidence>
<evidence type="ECO:0000256" key="2">
    <source>
        <dbReference type="SAM" id="SignalP"/>
    </source>
</evidence>
<organism evidence="4 5">
    <name type="scientific">Paenacidovorax monticola</name>
    <dbReference type="NCBI Taxonomy" id="1926868"/>
    <lineage>
        <taxon>Bacteria</taxon>
        <taxon>Pseudomonadati</taxon>
        <taxon>Pseudomonadota</taxon>
        <taxon>Betaproteobacteria</taxon>
        <taxon>Burkholderiales</taxon>
        <taxon>Comamonadaceae</taxon>
        <taxon>Paenacidovorax</taxon>
    </lineage>
</organism>
<dbReference type="Proteomes" id="UP000516057">
    <property type="component" value="Chromosome"/>
</dbReference>
<accession>A0A7H0HGB7</accession>
<evidence type="ECO:0000256" key="1">
    <source>
        <dbReference type="SAM" id="Phobius"/>
    </source>
</evidence>
<dbReference type="PANTHER" id="PTHR42208">
    <property type="entry name" value="HEAVY METAL TRANSPORTER-RELATED"/>
    <property type="match status" value="1"/>
</dbReference>
<keyword evidence="1" id="KW-0472">Membrane</keyword>
<keyword evidence="5" id="KW-1185">Reference proteome</keyword>
<dbReference type="Pfam" id="PF13386">
    <property type="entry name" value="DsbD_2"/>
    <property type="match status" value="1"/>
</dbReference>
<keyword evidence="1" id="KW-1133">Transmembrane helix</keyword>
<reference evidence="4 5" key="1">
    <citation type="submission" date="2020-08" db="EMBL/GenBank/DDBJ databases">
        <title>Genome sequence of Acidovorax monticola KACC 19171T.</title>
        <authorList>
            <person name="Hyun D.-W."/>
            <person name="Bae J.-W."/>
        </authorList>
    </citation>
    <scope>NUCLEOTIDE SEQUENCE [LARGE SCALE GENOMIC DNA]</scope>
    <source>
        <strain evidence="4 5">KACC 19171</strain>
    </source>
</reference>
<feature type="transmembrane region" description="Helical" evidence="1">
    <location>
        <begin position="177"/>
        <end position="199"/>
    </location>
</feature>
<protein>
    <submittedName>
        <fullName evidence="4">Sulfite exporter TauE/SafE family protein</fullName>
    </submittedName>
</protein>
<feature type="transmembrane region" description="Helical" evidence="1">
    <location>
        <begin position="100"/>
        <end position="119"/>
    </location>
</feature>
<sequence>MNAAFAWTALLMGLAGGPHCLAMCAAPCSALAGNGGAGARDPGAPQAVHWAPRVSSRRGVRLGLFHAGRLAGYALAGGLAAFAMESLAWVTQQTWSLRPVWTLTHVAVLAWGLLMMAQARQPAWVERAGRAAWRHVQPLVAAPGGVFAAGFFWALMPCGLLYSALLVAALSNGPVQGAVSMLCFAVGSGAWLVGGPLLWQQVRARLNLWRASWGTRLAGLMLFGIAAWALWMDLVYKPSLWCR</sequence>
<dbReference type="PANTHER" id="PTHR42208:SF1">
    <property type="entry name" value="HEAVY METAL TRANSPORTER"/>
    <property type="match status" value="1"/>
</dbReference>
<dbReference type="InterPro" id="IPR039447">
    <property type="entry name" value="UreH-like_TM_dom"/>
</dbReference>
<feature type="signal peptide" evidence="2">
    <location>
        <begin position="1"/>
        <end position="32"/>
    </location>
</feature>
<keyword evidence="2" id="KW-0732">Signal</keyword>